<keyword evidence="1" id="KW-0449">Lipoprotein</keyword>
<name>A0A5D0R9Q8_9FLAO</name>
<keyword evidence="2" id="KW-1185">Reference proteome</keyword>
<organism evidence="1 2">
    <name type="scientific">Bizionia myxarmorum</name>
    <dbReference type="NCBI Taxonomy" id="291186"/>
    <lineage>
        <taxon>Bacteria</taxon>
        <taxon>Pseudomonadati</taxon>
        <taxon>Bacteroidota</taxon>
        <taxon>Flavobacteriia</taxon>
        <taxon>Flavobacteriales</taxon>
        <taxon>Flavobacteriaceae</taxon>
        <taxon>Bizionia</taxon>
    </lineage>
</organism>
<dbReference type="Proteomes" id="UP000323720">
    <property type="component" value="Unassembled WGS sequence"/>
</dbReference>
<protein>
    <submittedName>
        <fullName evidence="1">Gliding motility lipoprotein GldB</fullName>
    </submittedName>
</protein>
<evidence type="ECO:0000313" key="2">
    <source>
        <dbReference type="Proteomes" id="UP000323720"/>
    </source>
</evidence>
<proteinExistence type="predicted"/>
<dbReference type="InterPro" id="IPR019853">
    <property type="entry name" value="GldB-like"/>
</dbReference>
<dbReference type="RefSeq" id="WP_148401979.1">
    <property type="nucleotide sequence ID" value="NZ_VSKK01000001.1"/>
</dbReference>
<dbReference type="OrthoDB" id="976022at2"/>
<dbReference type="EMBL" id="VSKK01000001">
    <property type="protein sequence ID" value="TYB78242.1"/>
    <property type="molecule type" value="Genomic_DNA"/>
</dbReference>
<reference evidence="1 2" key="1">
    <citation type="submission" date="2019-08" db="EMBL/GenBank/DDBJ databases">
        <title>Genomes of Antarctic Bizionia species.</title>
        <authorList>
            <person name="Bowman J.P."/>
        </authorList>
    </citation>
    <scope>NUCLEOTIDE SEQUENCE [LARGE SCALE GENOMIC DNA]</scope>
    <source>
        <strain evidence="1 2">ADA-4</strain>
    </source>
</reference>
<accession>A0A5D0R9Q8</accession>
<dbReference type="NCBIfam" id="TIGR03514">
    <property type="entry name" value="GldB_lipo"/>
    <property type="match status" value="1"/>
</dbReference>
<dbReference type="Pfam" id="PF25594">
    <property type="entry name" value="GldB_lipo"/>
    <property type="match status" value="1"/>
</dbReference>
<gene>
    <name evidence="1" type="primary">gldB</name>
    <name evidence="1" type="ORF">ES674_00225</name>
</gene>
<evidence type="ECO:0000313" key="1">
    <source>
        <dbReference type="EMBL" id="TYB78242.1"/>
    </source>
</evidence>
<comment type="caution">
    <text evidence="1">The sequence shown here is derived from an EMBL/GenBank/DDBJ whole genome shotgun (WGS) entry which is preliminary data.</text>
</comment>
<dbReference type="AlphaFoldDB" id="A0A5D0R9Q8"/>
<sequence>MKYLVNLLVIFCLFSCGQESQLEKDIEKVDINFSVERFDEAFAQATPANLPKLKEVYPFMFPEQYPDEFWEARMQDTLQQQLMAETSRVFKDFSAEKDDILKLFQHLKYYFPEFKTPRVITSTSNVDYRNKVIATDTIVLISIDTYLGKDHEFYLGIQNYLKTNFERNQIVVDLAGAYAEKYIFQSARKSLLDEMIYYGKQLYFKDMMIPFVSDAEKIGYTNAQIQWSQENEWFIWNHFIGEELLYDTNAKLPSRFINPAPFSKFYLEQVDNESPGRIGQYMGWQIVKSYMDNNAVSLKKMLSTEPLEIFNNSKYKPKDNG</sequence>